<keyword evidence="3" id="KW-1185">Reference proteome</keyword>
<dbReference type="PANTHER" id="PTHR42899:SF1">
    <property type="entry name" value="SPERMATOGENESIS-ASSOCIATED PROTEIN 20"/>
    <property type="match status" value="1"/>
</dbReference>
<evidence type="ECO:0000259" key="1">
    <source>
        <dbReference type="Pfam" id="PF03190"/>
    </source>
</evidence>
<dbReference type="InterPro" id="IPR024705">
    <property type="entry name" value="Ssp411"/>
</dbReference>
<dbReference type="SUPFAM" id="SSF52833">
    <property type="entry name" value="Thioredoxin-like"/>
    <property type="match status" value="1"/>
</dbReference>
<dbReference type="KEGG" id="ghl:GM160_04010"/>
<gene>
    <name evidence="2" type="ORF">GM160_04010</name>
</gene>
<dbReference type="CDD" id="cd02955">
    <property type="entry name" value="SSP411"/>
    <property type="match status" value="1"/>
</dbReference>
<dbReference type="EMBL" id="CP046415">
    <property type="protein sequence ID" value="QGT78127.1"/>
    <property type="molecule type" value="Genomic_DNA"/>
</dbReference>
<organism evidence="2 3">
    <name type="scientific">Guyparkeria halophila</name>
    <dbReference type="NCBI Taxonomy" id="47960"/>
    <lineage>
        <taxon>Bacteria</taxon>
        <taxon>Pseudomonadati</taxon>
        <taxon>Pseudomonadota</taxon>
        <taxon>Gammaproteobacteria</taxon>
        <taxon>Chromatiales</taxon>
        <taxon>Thioalkalibacteraceae</taxon>
        <taxon>Guyparkeria</taxon>
    </lineage>
</organism>
<protein>
    <submittedName>
        <fullName evidence="2">DUF255 domain-containing protein</fullName>
    </submittedName>
</protein>
<dbReference type="AlphaFoldDB" id="A0A6I6D1V8"/>
<dbReference type="InterPro" id="IPR036249">
    <property type="entry name" value="Thioredoxin-like_sf"/>
</dbReference>
<accession>A0A6I6D1V8</accession>
<dbReference type="SUPFAM" id="SSF48208">
    <property type="entry name" value="Six-hairpin glycosidases"/>
    <property type="match status" value="1"/>
</dbReference>
<dbReference type="PIRSF" id="PIRSF006402">
    <property type="entry name" value="UCP006402_thioredoxin"/>
    <property type="match status" value="1"/>
</dbReference>
<dbReference type="PANTHER" id="PTHR42899">
    <property type="entry name" value="SPERMATOGENESIS-ASSOCIATED PROTEIN 20"/>
    <property type="match status" value="1"/>
</dbReference>
<sequence length="703" mass="77161">MGRGPDCETGTSLPVSVLTSLDTVGLIHRSVLMPNPRMLESTSPYLQAHADNPVEWYAWTDEALARARDEDRPILLSIGYAACHWCHVMARESFSNPEIAAVMNRHFVNIKVDREERPDLDKTFQTAHALLNQRGGGWPLTAFLNPDDLTPFFIGTYFPAEPRFGMPGFADLLERVRRVYREKREQTREQGVAVHRALSATPPGSDQLPPVAIADAARARLEEALDEEHGGLGGAPKFPQLPMLDFLIDEAAARGADGNGRLEHAVATLLDGGLFDHLDGGIFRYCVDVDWTIPHFEKMLVDNAQLPDTLSRFALLAPDDTERRTVIESLLERGIDHFLDRMRLADGTFAASLDADTQGEEGATYLWTPDEAREVLESAGVDRAVIEGFLDEYGLEQPANFEGKWHLAAVRRAKRVGAVRPLAEAIRGPLLARRDTRPQPRRDDKSLLGLNALLATGLIRAGNRFGRDDWATRGLDLLDRLVPTVTVVADLPTGHLDGRPSVPAFLDDLALLLEAETEAFFRVPDVDRLARIEEIIDTITERFADPSGAFRLSHPGHGAPVAGLVVFTDDAQPAGNAVFADALTRLGYVLGRTDWLERAEGIFRAAVGSIERAPQVHTRLLAALRRFHQPGTAVVIKAQDMAAWQQAIGELRARGVAVIATGSDEVLADKPLPETGSGLAYVCRGTACLPPEPDPEGLLRQFR</sequence>
<reference evidence="2 3" key="1">
    <citation type="submission" date="2019-11" db="EMBL/GenBank/DDBJ databases">
        <authorList>
            <person name="Zhang J."/>
            <person name="Sun C."/>
        </authorList>
    </citation>
    <scope>NUCLEOTIDE SEQUENCE [LARGE SCALE GENOMIC DNA]</scope>
    <source>
        <strain evidence="3">sp2</strain>
    </source>
</reference>
<name>A0A6I6D1V8_9GAMM</name>
<dbReference type="InterPro" id="IPR004879">
    <property type="entry name" value="Ssp411-like_TRX"/>
</dbReference>
<dbReference type="Pfam" id="PF03190">
    <property type="entry name" value="Thioredox_DsbH"/>
    <property type="match status" value="1"/>
</dbReference>
<feature type="domain" description="Spermatogenesis-associated protein 20-like TRX" evidence="1">
    <location>
        <begin position="37"/>
        <end position="198"/>
    </location>
</feature>
<evidence type="ECO:0000313" key="2">
    <source>
        <dbReference type="EMBL" id="QGT78127.1"/>
    </source>
</evidence>
<dbReference type="InterPro" id="IPR008928">
    <property type="entry name" value="6-hairpin_glycosidase_sf"/>
</dbReference>
<proteinExistence type="predicted"/>
<dbReference type="Gene3D" id="3.40.30.10">
    <property type="entry name" value="Glutaredoxin"/>
    <property type="match status" value="1"/>
</dbReference>
<dbReference type="Proteomes" id="UP000427716">
    <property type="component" value="Chromosome"/>
</dbReference>
<dbReference type="GO" id="GO:0005975">
    <property type="term" value="P:carbohydrate metabolic process"/>
    <property type="evidence" value="ECO:0007669"/>
    <property type="project" value="InterPro"/>
</dbReference>
<evidence type="ECO:0000313" key="3">
    <source>
        <dbReference type="Proteomes" id="UP000427716"/>
    </source>
</evidence>